<evidence type="ECO:0000259" key="5">
    <source>
        <dbReference type="PROSITE" id="PS50089"/>
    </source>
</evidence>
<dbReference type="PROSITE" id="PS00518">
    <property type="entry name" value="ZF_RING_1"/>
    <property type="match status" value="1"/>
</dbReference>
<keyword evidence="3" id="KW-0862">Zinc</keyword>
<feature type="domain" description="RING-type" evidence="5">
    <location>
        <begin position="17"/>
        <end position="60"/>
    </location>
</feature>
<sequence>RICTILDRISTEVDTECSICLETHRSMRRLGVCGHMFCADCLVKQMKSTMVRRYSCALCRKVMVNPRRP</sequence>
<proteinExistence type="predicted"/>
<dbReference type="Proteomes" id="UP000799423">
    <property type="component" value="Unassembled WGS sequence"/>
</dbReference>
<evidence type="ECO:0000256" key="3">
    <source>
        <dbReference type="ARBA" id="ARBA00022833"/>
    </source>
</evidence>
<dbReference type="OrthoDB" id="21204at2759"/>
<organism evidence="6 7">
    <name type="scientific">Plenodomus tracheiphilus IPT5</name>
    <dbReference type="NCBI Taxonomy" id="1408161"/>
    <lineage>
        <taxon>Eukaryota</taxon>
        <taxon>Fungi</taxon>
        <taxon>Dikarya</taxon>
        <taxon>Ascomycota</taxon>
        <taxon>Pezizomycotina</taxon>
        <taxon>Dothideomycetes</taxon>
        <taxon>Pleosporomycetidae</taxon>
        <taxon>Pleosporales</taxon>
        <taxon>Pleosporineae</taxon>
        <taxon>Leptosphaeriaceae</taxon>
        <taxon>Plenodomus</taxon>
    </lineage>
</organism>
<evidence type="ECO:0000313" key="6">
    <source>
        <dbReference type="EMBL" id="KAF2851605.1"/>
    </source>
</evidence>
<keyword evidence="2 4" id="KW-0863">Zinc-finger</keyword>
<dbReference type="AlphaFoldDB" id="A0A6A7BB15"/>
<evidence type="ECO:0000313" key="7">
    <source>
        <dbReference type="Proteomes" id="UP000799423"/>
    </source>
</evidence>
<evidence type="ECO:0000256" key="2">
    <source>
        <dbReference type="ARBA" id="ARBA00022771"/>
    </source>
</evidence>
<dbReference type="SMART" id="SM00184">
    <property type="entry name" value="RING"/>
    <property type="match status" value="1"/>
</dbReference>
<evidence type="ECO:0000256" key="4">
    <source>
        <dbReference type="PROSITE-ProRule" id="PRU00175"/>
    </source>
</evidence>
<feature type="non-terminal residue" evidence="6">
    <location>
        <position position="1"/>
    </location>
</feature>
<name>A0A6A7BB15_9PLEO</name>
<dbReference type="InterPro" id="IPR001841">
    <property type="entry name" value="Znf_RING"/>
</dbReference>
<gene>
    <name evidence="6" type="ORF">T440DRAFT_393927</name>
</gene>
<protein>
    <recommendedName>
        <fullName evidence="5">RING-type domain-containing protein</fullName>
    </recommendedName>
</protein>
<dbReference type="GO" id="GO:0008270">
    <property type="term" value="F:zinc ion binding"/>
    <property type="evidence" value="ECO:0007669"/>
    <property type="project" value="UniProtKB-KW"/>
</dbReference>
<dbReference type="SUPFAM" id="SSF57850">
    <property type="entry name" value="RING/U-box"/>
    <property type="match status" value="1"/>
</dbReference>
<dbReference type="InterPro" id="IPR027370">
    <property type="entry name" value="Znf-RING_euk"/>
</dbReference>
<evidence type="ECO:0000256" key="1">
    <source>
        <dbReference type="ARBA" id="ARBA00022723"/>
    </source>
</evidence>
<keyword evidence="1" id="KW-0479">Metal-binding</keyword>
<dbReference type="InterPro" id="IPR013083">
    <property type="entry name" value="Znf_RING/FYVE/PHD"/>
</dbReference>
<dbReference type="PROSITE" id="PS50089">
    <property type="entry name" value="ZF_RING_2"/>
    <property type="match status" value="1"/>
</dbReference>
<reference evidence="6" key="1">
    <citation type="submission" date="2020-01" db="EMBL/GenBank/DDBJ databases">
        <authorList>
            <consortium name="DOE Joint Genome Institute"/>
            <person name="Haridas S."/>
            <person name="Albert R."/>
            <person name="Binder M."/>
            <person name="Bloem J."/>
            <person name="Labutti K."/>
            <person name="Salamov A."/>
            <person name="Andreopoulos B."/>
            <person name="Baker S.E."/>
            <person name="Barry K."/>
            <person name="Bills G."/>
            <person name="Bluhm B.H."/>
            <person name="Cannon C."/>
            <person name="Castanera R."/>
            <person name="Culley D.E."/>
            <person name="Daum C."/>
            <person name="Ezra D."/>
            <person name="Gonzalez J.B."/>
            <person name="Henrissat B."/>
            <person name="Kuo A."/>
            <person name="Liang C."/>
            <person name="Lipzen A."/>
            <person name="Lutzoni F."/>
            <person name="Magnuson J."/>
            <person name="Mondo S."/>
            <person name="Nolan M."/>
            <person name="Ohm R."/>
            <person name="Pangilinan J."/>
            <person name="Park H.-J."/>
            <person name="Ramirez L."/>
            <person name="Alfaro M."/>
            <person name="Sun H."/>
            <person name="Tritt A."/>
            <person name="Yoshinaga Y."/>
            <person name="Zwiers L.-H."/>
            <person name="Turgeon B.G."/>
            <person name="Goodwin S.B."/>
            <person name="Spatafora J.W."/>
            <person name="Crous P.W."/>
            <person name="Grigoriev I.V."/>
        </authorList>
    </citation>
    <scope>NUCLEOTIDE SEQUENCE</scope>
    <source>
        <strain evidence="6">IPT5</strain>
    </source>
</reference>
<dbReference type="Pfam" id="PF13445">
    <property type="entry name" value="zf-RING_UBOX"/>
    <property type="match status" value="1"/>
</dbReference>
<accession>A0A6A7BB15</accession>
<keyword evidence="7" id="KW-1185">Reference proteome</keyword>
<dbReference type="EMBL" id="MU006301">
    <property type="protein sequence ID" value="KAF2851605.1"/>
    <property type="molecule type" value="Genomic_DNA"/>
</dbReference>
<dbReference type="Gene3D" id="3.30.40.10">
    <property type="entry name" value="Zinc/RING finger domain, C3HC4 (zinc finger)"/>
    <property type="match status" value="1"/>
</dbReference>
<dbReference type="InterPro" id="IPR017907">
    <property type="entry name" value="Znf_RING_CS"/>
</dbReference>